<dbReference type="Pfam" id="PF03636">
    <property type="entry name" value="Glyco_hydro_65N"/>
    <property type="match status" value="1"/>
</dbReference>
<dbReference type="SFLD" id="SFLDS00003">
    <property type="entry name" value="Haloacid_Dehalogenase"/>
    <property type="match status" value="1"/>
</dbReference>
<accession>A0A7W9UKP1</accession>
<dbReference type="SFLD" id="SFLDG01129">
    <property type="entry name" value="C1.5:_HAD__Beta-PGM__Phosphata"/>
    <property type="match status" value="1"/>
</dbReference>
<dbReference type="Proteomes" id="UP000540412">
    <property type="component" value="Unassembled WGS sequence"/>
</dbReference>
<dbReference type="Gene3D" id="2.60.420.10">
    <property type="entry name" value="Maltose phosphorylase, domain 3"/>
    <property type="match status" value="1"/>
</dbReference>
<feature type="domain" description="Glycoside hydrolase family 65 C-terminal" evidence="3">
    <location>
        <begin position="1247"/>
        <end position="1310"/>
    </location>
</feature>
<dbReference type="Pfam" id="PF03633">
    <property type="entry name" value="Glyco_hydro_65C"/>
    <property type="match status" value="1"/>
</dbReference>
<dbReference type="SUPFAM" id="SSF48208">
    <property type="entry name" value="Six-hairpin glycosidases"/>
    <property type="match status" value="1"/>
</dbReference>
<dbReference type="InterPro" id="IPR023198">
    <property type="entry name" value="PGP-like_dom2"/>
</dbReference>
<dbReference type="NCBIfam" id="TIGR00685">
    <property type="entry name" value="T6PP"/>
    <property type="match status" value="1"/>
</dbReference>
<dbReference type="InterPro" id="IPR012341">
    <property type="entry name" value="6hp_glycosidase-like_sf"/>
</dbReference>
<evidence type="ECO:0000259" key="3">
    <source>
        <dbReference type="Pfam" id="PF03633"/>
    </source>
</evidence>
<feature type="domain" description="Glycoside hydrolase family 65 N-terminal" evidence="4">
    <location>
        <begin position="533"/>
        <end position="788"/>
    </location>
</feature>
<gene>
    <name evidence="5" type="ORF">BJY24_005611</name>
</gene>
<evidence type="ECO:0000259" key="4">
    <source>
        <dbReference type="Pfam" id="PF03636"/>
    </source>
</evidence>
<dbReference type="Gene3D" id="3.40.50.1000">
    <property type="entry name" value="HAD superfamily/HAD-like"/>
    <property type="match status" value="2"/>
</dbReference>
<dbReference type="EC" id="3.2.1.28" evidence="5"/>
<dbReference type="SUPFAM" id="SSF74650">
    <property type="entry name" value="Galactose mutarotase-like"/>
    <property type="match status" value="1"/>
</dbReference>
<dbReference type="NCBIfam" id="TIGR01484">
    <property type="entry name" value="HAD-SF-IIB"/>
    <property type="match status" value="1"/>
</dbReference>
<dbReference type="InterPro" id="IPR037018">
    <property type="entry name" value="GH65_N"/>
</dbReference>
<sequence>MYDVEPAGPVLDSRRYDAVVFDMDGVVTDSAAIHAAAWTELFDAFLAGRAPSPGADLGPFTATDYERYVDGKPRYDGVADFLAARGISLPRGNPSDPESAPTVCGLGNRKDHLFLTRLARDGVPAFASTVSLVRELRGAGIASGIFSASRNCAQVLEAAGIGDLFGVRVDGLVAESLSLPGKPDPAMLIETARRLRADPGRTVVVEDAEAGVAAGRRGGFGLVVGVDRVGHADRLRSRGADVVVTDLAEVGVRAGFRRMSELPDASGSWSRIADLLDTEEAVVLLDFDGTLADIVADPAAAALVDGAGETLAALAGQCPVAVVSGRDLDDLHKRVAVPGLWYAGSHGFELLAPDGSLHVHDAGAAAVEALDHAAAEAADRLPGVVGVRVEHKRFAVAVHYRAVAAESVPHVVATVHDIGRRLGLRVTDGRKVTELRPDVDWDKGRALEWILDRLGAPALPIYIGDDVTDEDAFDAVAAEGIPIVVRHTENGDRRTAAHFALDAPVRVREFLARLTDVLAGEDETAGSAAWLLTYAGYDPAAEKLREALCTVGNGYLATRGAAPEAAAGAHHYPGTYAAGIYNRVTDEIAGRAVDNESLVNLPNWLPVTWRIDDGEWFDVDAAELLDYRQEFDLRRAVLTRRLRARDPSGRITAVTQRRFAAMHSPHLCALETTIVAENWTGRLTVRSVIDAAVRNTLVDRYRLLSGDHLDVLSATAVGADTVLVRTRTRQSGVLLATATRTVAWKDDEPCTALSFESTPTGSGHDFPVDMTPGDRLTVVKTAAVYTGRDPGISAPEDQALRLLADTGSFADLLAEHTAAWEHLWARLRIDADGSADLARVTRLHLLHLTQTLSPHTADLDAGVPARGLHGEAYRGHVFWDELFVLPVLTLRFPALARSLLRYRSRRLPEARRAARALGRRGALFPWQSGSDGCEQSQTLHLNPRSGRWTPDASHRAHHVGSAIAYNIWHYYQATGDREFLTDHGAGLLVEIARFWASSAVYDPADDRYHLCGVIGPDEFHSGYRHAPYDGVDDNAYTNIMAAWTIRRALDALDLLAPRDRAELLETLGVTAAEPARWAEIATRLFVPFHDGMLSQFAGYHDLAELDWETYRRRYGDIRRLDRILESEGDDVTRYRAAKQADVLMLFYLLSADELRELLADMGYRLEPETIPLTVDYYLARTTHGSTLSAVVHAWVLARANRDRALDFLNDVLESDITDIQGGTTAEGIHLAAMAGSIDLLQRCFTGLEIRDDRLIFEPDWPPALAPLTFPILYRGHRLTIHIDSRTLEIHSDRNDLPPIDIECRGRAVRVAAGGSTRLSTERQR</sequence>
<reference evidence="5 6" key="1">
    <citation type="submission" date="2020-08" db="EMBL/GenBank/DDBJ databases">
        <title>Sequencing the genomes of 1000 actinobacteria strains.</title>
        <authorList>
            <person name="Klenk H.-P."/>
        </authorList>
    </citation>
    <scope>NUCLEOTIDE SEQUENCE [LARGE SCALE GENOMIC DNA]</scope>
    <source>
        <strain evidence="5 6">DSM 43582</strain>
    </source>
</reference>
<organism evidence="5 6">
    <name type="scientific">Nocardia transvalensis</name>
    <dbReference type="NCBI Taxonomy" id="37333"/>
    <lineage>
        <taxon>Bacteria</taxon>
        <taxon>Bacillati</taxon>
        <taxon>Actinomycetota</taxon>
        <taxon>Actinomycetes</taxon>
        <taxon>Mycobacteriales</taxon>
        <taxon>Nocardiaceae</taxon>
        <taxon>Nocardia</taxon>
    </lineage>
</organism>
<dbReference type="PANTHER" id="PTHR11051">
    <property type="entry name" value="GLYCOSYL HYDROLASE-RELATED"/>
    <property type="match status" value="1"/>
</dbReference>
<dbReference type="InterPro" id="IPR036412">
    <property type="entry name" value="HAD-like_sf"/>
</dbReference>
<dbReference type="FunFam" id="1.50.10.10:FF:000053">
    <property type="entry name" value="Putative glycosyl hydrolase"/>
    <property type="match status" value="1"/>
</dbReference>
<protein>
    <submittedName>
        <fullName evidence="5">Alpha,alpha-trehalase</fullName>
        <ecNumber evidence="5">3.2.1.28</ecNumber>
    </submittedName>
</protein>
<dbReference type="InterPro" id="IPR006379">
    <property type="entry name" value="HAD-SF_hydro_IIB"/>
</dbReference>
<name>A0A7W9UKP1_9NOCA</name>
<dbReference type="Pfam" id="PF03632">
    <property type="entry name" value="Glyco_hydro_65m"/>
    <property type="match status" value="1"/>
</dbReference>
<dbReference type="InterPro" id="IPR005194">
    <property type="entry name" value="Glyco_hydro_65_C"/>
</dbReference>
<dbReference type="InterPro" id="IPR023214">
    <property type="entry name" value="HAD_sf"/>
</dbReference>
<dbReference type="RefSeq" id="WP_040754421.1">
    <property type="nucleotide sequence ID" value="NZ_JACHIT010000002.1"/>
</dbReference>
<dbReference type="GO" id="GO:0030246">
    <property type="term" value="F:carbohydrate binding"/>
    <property type="evidence" value="ECO:0007669"/>
    <property type="project" value="InterPro"/>
</dbReference>
<dbReference type="InterPro" id="IPR008928">
    <property type="entry name" value="6-hairpin_glycosidase_sf"/>
</dbReference>
<dbReference type="GO" id="GO:0016791">
    <property type="term" value="F:phosphatase activity"/>
    <property type="evidence" value="ECO:0007669"/>
    <property type="project" value="UniProtKB-ARBA"/>
</dbReference>
<dbReference type="InterPro" id="IPR005195">
    <property type="entry name" value="Glyco_hydro_65_M"/>
</dbReference>
<dbReference type="Pfam" id="PF02358">
    <property type="entry name" value="Trehalose_PPase"/>
    <property type="match status" value="1"/>
</dbReference>
<dbReference type="PANTHER" id="PTHR11051:SF8">
    <property type="entry name" value="PROTEIN-GLUCOSYLGALACTOSYLHYDROXYLYSINE GLUCOSIDASE"/>
    <property type="match status" value="1"/>
</dbReference>
<feature type="domain" description="Glycoside hydrolase family 65 central catalytic" evidence="2">
    <location>
        <begin position="842"/>
        <end position="1237"/>
    </location>
</feature>
<dbReference type="GO" id="GO:0005992">
    <property type="term" value="P:trehalose biosynthetic process"/>
    <property type="evidence" value="ECO:0007669"/>
    <property type="project" value="InterPro"/>
</dbReference>
<proteinExistence type="predicted"/>
<dbReference type="InterPro" id="IPR003337">
    <property type="entry name" value="Trehalose_PPase"/>
</dbReference>
<dbReference type="SUPFAM" id="SSF56784">
    <property type="entry name" value="HAD-like"/>
    <property type="match status" value="2"/>
</dbReference>
<keyword evidence="1 5" id="KW-0326">Glycosidase</keyword>
<dbReference type="GO" id="GO:0016757">
    <property type="term" value="F:glycosyltransferase activity"/>
    <property type="evidence" value="ECO:0007669"/>
    <property type="project" value="UniProtKB-ARBA"/>
</dbReference>
<dbReference type="EMBL" id="JACHIT010000002">
    <property type="protein sequence ID" value="MBB5916699.1"/>
    <property type="molecule type" value="Genomic_DNA"/>
</dbReference>
<dbReference type="Gene3D" id="2.70.98.40">
    <property type="entry name" value="Glycoside hydrolase, family 65, N-terminal domain"/>
    <property type="match status" value="1"/>
</dbReference>
<dbReference type="Pfam" id="PF00702">
    <property type="entry name" value="Hydrolase"/>
    <property type="match status" value="1"/>
</dbReference>
<dbReference type="Gene3D" id="3.30.70.1020">
    <property type="entry name" value="Trehalose-6-phosphate phosphatase related protein, domain 2"/>
    <property type="match status" value="1"/>
</dbReference>
<dbReference type="InterPro" id="IPR006439">
    <property type="entry name" value="HAD-SF_hydro_IA"/>
</dbReference>
<evidence type="ECO:0000313" key="6">
    <source>
        <dbReference type="Proteomes" id="UP000540412"/>
    </source>
</evidence>
<keyword evidence="5" id="KW-0378">Hydrolase</keyword>
<dbReference type="InterPro" id="IPR011013">
    <property type="entry name" value="Gal_mutarotase_sf_dom"/>
</dbReference>
<evidence type="ECO:0000256" key="1">
    <source>
        <dbReference type="ARBA" id="ARBA00023295"/>
    </source>
</evidence>
<dbReference type="GO" id="GO:0004555">
    <property type="term" value="F:alpha,alpha-trehalase activity"/>
    <property type="evidence" value="ECO:0007669"/>
    <property type="project" value="UniProtKB-EC"/>
</dbReference>
<evidence type="ECO:0000313" key="5">
    <source>
        <dbReference type="EMBL" id="MBB5916699.1"/>
    </source>
</evidence>
<dbReference type="Gene3D" id="1.10.150.240">
    <property type="entry name" value="Putative phosphatase, domain 2"/>
    <property type="match status" value="1"/>
</dbReference>
<evidence type="ECO:0000259" key="2">
    <source>
        <dbReference type="Pfam" id="PF03632"/>
    </source>
</evidence>
<dbReference type="InterPro" id="IPR005196">
    <property type="entry name" value="Glyco_hydro_65_N"/>
</dbReference>
<dbReference type="CDD" id="cd01627">
    <property type="entry name" value="HAD_TPP"/>
    <property type="match status" value="1"/>
</dbReference>
<dbReference type="NCBIfam" id="TIGR01509">
    <property type="entry name" value="HAD-SF-IA-v3"/>
    <property type="match status" value="1"/>
</dbReference>
<comment type="caution">
    <text evidence="5">The sequence shown here is derived from an EMBL/GenBank/DDBJ whole genome shotgun (WGS) entry which is preliminary data.</text>
</comment>
<dbReference type="Gene3D" id="1.50.10.10">
    <property type="match status" value="1"/>
</dbReference>
<keyword evidence="6" id="KW-1185">Reference proteome</keyword>